<sequence>MQVTSSTEEWSSRGIKSPRYRAKASWRTAQLLGTYRAAFFRDVLSEGPEDKMVMIDLRLTEYHEHKRKVNVCEHVECGFADFNVGNLSEELYQVIIQCSGLSPTYKVFIKQLKENMISGLVSVSLVSNFEKSLLSTTTGRKISMSCDLPAGYLHLFRSSIRLLVKDVKWMKELKLLSYALSGRTGIVMTFFLLLAYHQETGFHRRMIWMRREIEIAVVTHSGFLCHSLKSFGSSCHPLMKVEVCKQYFAASLGV</sequence>
<keyword evidence="3" id="KW-1185">Reference proteome</keyword>
<dbReference type="AlphaFoldDB" id="A0A4Y7IDV3"/>
<evidence type="ECO:0000313" key="2">
    <source>
        <dbReference type="EMBL" id="RZC47034.1"/>
    </source>
</evidence>
<dbReference type="EMBL" id="CM010715">
    <property type="protein sequence ID" value="RZC47034.1"/>
    <property type="molecule type" value="Genomic_DNA"/>
</dbReference>
<keyword evidence="1" id="KW-1133">Transmembrane helix</keyword>
<protein>
    <submittedName>
        <fullName evidence="2">Uncharacterized protein</fullName>
    </submittedName>
</protein>
<reference evidence="2 3" key="1">
    <citation type="journal article" date="2018" name="Science">
        <title>The opium poppy genome and morphinan production.</title>
        <authorList>
            <person name="Guo L."/>
            <person name="Winzer T."/>
            <person name="Yang X."/>
            <person name="Li Y."/>
            <person name="Ning Z."/>
            <person name="He Z."/>
            <person name="Teodor R."/>
            <person name="Lu Y."/>
            <person name="Bowser T.A."/>
            <person name="Graham I.A."/>
            <person name="Ye K."/>
        </authorList>
    </citation>
    <scope>NUCLEOTIDE SEQUENCE [LARGE SCALE GENOMIC DNA]</scope>
    <source>
        <strain evidence="3">cv. HN1</strain>
        <tissue evidence="2">Leaves</tissue>
    </source>
</reference>
<dbReference type="Gramene" id="RZC47034">
    <property type="protein sequence ID" value="RZC47034"/>
    <property type="gene ID" value="C5167_039991"/>
</dbReference>
<gene>
    <name evidence="2" type="ORF">C5167_039991</name>
</gene>
<feature type="transmembrane region" description="Helical" evidence="1">
    <location>
        <begin position="175"/>
        <end position="196"/>
    </location>
</feature>
<dbReference type="Proteomes" id="UP000316621">
    <property type="component" value="Chromosome 1"/>
</dbReference>
<proteinExistence type="predicted"/>
<accession>A0A4Y7IDV3</accession>
<evidence type="ECO:0000256" key="1">
    <source>
        <dbReference type="SAM" id="Phobius"/>
    </source>
</evidence>
<name>A0A4Y7IDV3_PAPSO</name>
<evidence type="ECO:0000313" key="3">
    <source>
        <dbReference type="Proteomes" id="UP000316621"/>
    </source>
</evidence>
<keyword evidence="1" id="KW-0472">Membrane</keyword>
<keyword evidence="1" id="KW-0812">Transmembrane</keyword>
<organism evidence="2 3">
    <name type="scientific">Papaver somniferum</name>
    <name type="common">Opium poppy</name>
    <dbReference type="NCBI Taxonomy" id="3469"/>
    <lineage>
        <taxon>Eukaryota</taxon>
        <taxon>Viridiplantae</taxon>
        <taxon>Streptophyta</taxon>
        <taxon>Embryophyta</taxon>
        <taxon>Tracheophyta</taxon>
        <taxon>Spermatophyta</taxon>
        <taxon>Magnoliopsida</taxon>
        <taxon>Ranunculales</taxon>
        <taxon>Papaveraceae</taxon>
        <taxon>Papaveroideae</taxon>
        <taxon>Papaver</taxon>
    </lineage>
</organism>